<organism evidence="1 2">
    <name type="scientific">Deinococcus arenae</name>
    <dbReference type="NCBI Taxonomy" id="1452751"/>
    <lineage>
        <taxon>Bacteria</taxon>
        <taxon>Thermotogati</taxon>
        <taxon>Deinococcota</taxon>
        <taxon>Deinococci</taxon>
        <taxon>Deinococcales</taxon>
        <taxon>Deinococcaceae</taxon>
        <taxon>Deinococcus</taxon>
    </lineage>
</organism>
<dbReference type="AlphaFoldDB" id="A0A8H9GSY3"/>
<dbReference type="Proteomes" id="UP000600547">
    <property type="component" value="Unassembled WGS sequence"/>
</dbReference>
<protein>
    <submittedName>
        <fullName evidence="1">Uncharacterized protein</fullName>
    </submittedName>
</protein>
<sequence>MTHPHDQLAQQVTQALRDADPDTLITTLHHHQLLQGTPAQHISNLKPILHAAHRDHLSLLRPPPDFHPWLHTILATNLDGSSAKPNTRNARISTLRALYKAFRRLALLTGDPLVDFQTATAERADDPLPTKDDLERLLKVTHKDPALHAAILLLWHHALPIATLLRLKWSAFTPGEGTLLRGDLITPLTPQTEAALTRLHQRAGYDPLYPDTHGRTEDLRMFPYDTQDALRLRLRQVTRDQGLPFIPPGMIRRAALRDHPGTPQTLGYTRDKDYRKALRHAQALANVSSTEMY</sequence>
<dbReference type="RefSeq" id="WP_189062915.1">
    <property type="nucleotide sequence ID" value="NZ_BMQG01000039.1"/>
</dbReference>
<evidence type="ECO:0000313" key="2">
    <source>
        <dbReference type="Proteomes" id="UP000600547"/>
    </source>
</evidence>
<dbReference type="SUPFAM" id="SSF56349">
    <property type="entry name" value="DNA breaking-rejoining enzymes"/>
    <property type="match status" value="1"/>
</dbReference>
<name>A0A8H9GSY3_9DEIO</name>
<proteinExistence type="predicted"/>
<dbReference type="InterPro" id="IPR011010">
    <property type="entry name" value="DNA_brk_join_enz"/>
</dbReference>
<accession>A0A8H9GSY3</accession>
<comment type="caution">
    <text evidence="1">The sequence shown here is derived from an EMBL/GenBank/DDBJ whole genome shotgun (WGS) entry which is preliminary data.</text>
</comment>
<keyword evidence="2" id="KW-1185">Reference proteome</keyword>
<dbReference type="EMBL" id="BMQG01000039">
    <property type="protein sequence ID" value="GGM60498.1"/>
    <property type="molecule type" value="Genomic_DNA"/>
</dbReference>
<evidence type="ECO:0000313" key="1">
    <source>
        <dbReference type="EMBL" id="GGM60498.1"/>
    </source>
</evidence>
<dbReference type="GO" id="GO:0003677">
    <property type="term" value="F:DNA binding"/>
    <property type="evidence" value="ECO:0007669"/>
    <property type="project" value="InterPro"/>
</dbReference>
<reference evidence="2" key="1">
    <citation type="journal article" date="2019" name="Int. J. Syst. Evol. Microbiol.">
        <title>The Global Catalogue of Microorganisms (GCM) 10K type strain sequencing project: providing services to taxonomists for standard genome sequencing and annotation.</title>
        <authorList>
            <consortium name="The Broad Institute Genomics Platform"/>
            <consortium name="The Broad Institute Genome Sequencing Center for Infectious Disease"/>
            <person name="Wu L."/>
            <person name="Ma J."/>
        </authorList>
    </citation>
    <scope>NUCLEOTIDE SEQUENCE [LARGE SCALE GENOMIC DNA]</scope>
    <source>
        <strain evidence="2">JCM 31047</strain>
    </source>
</reference>
<gene>
    <name evidence="1" type="ORF">GCM10008956_40230</name>
</gene>